<evidence type="ECO:0000256" key="1">
    <source>
        <dbReference type="SAM" id="MobiDB-lite"/>
    </source>
</evidence>
<reference evidence="2" key="1">
    <citation type="submission" date="2019-08" db="EMBL/GenBank/DDBJ databases">
        <authorList>
            <person name="Kucharzyk K."/>
            <person name="Murdoch R.W."/>
            <person name="Higgins S."/>
            <person name="Loffler F."/>
        </authorList>
    </citation>
    <scope>NUCLEOTIDE SEQUENCE</scope>
</reference>
<gene>
    <name evidence="2" type="ORF">SDC9_190428</name>
</gene>
<evidence type="ECO:0000313" key="2">
    <source>
        <dbReference type="EMBL" id="MPN42870.1"/>
    </source>
</evidence>
<proteinExistence type="predicted"/>
<dbReference type="AlphaFoldDB" id="A0A645HVJ3"/>
<accession>A0A645HVJ3</accession>
<dbReference type="EMBL" id="VSSQ01100887">
    <property type="protein sequence ID" value="MPN42870.1"/>
    <property type="molecule type" value="Genomic_DNA"/>
</dbReference>
<name>A0A645HVJ3_9ZZZZ</name>
<protein>
    <submittedName>
        <fullName evidence="2">Uncharacterized protein</fullName>
    </submittedName>
</protein>
<comment type="caution">
    <text evidence="2">The sequence shown here is derived from an EMBL/GenBank/DDBJ whole genome shotgun (WGS) entry which is preliminary data.</text>
</comment>
<sequence>MHASFRQSPQGHGKIESFPGIHDDLQLLKIERKFTVFEIHPRGGADIHFGEVESGNPHGGSFCISSSLDAN</sequence>
<feature type="region of interest" description="Disordered" evidence="1">
    <location>
        <begin position="50"/>
        <end position="71"/>
    </location>
</feature>
<organism evidence="2">
    <name type="scientific">bioreactor metagenome</name>
    <dbReference type="NCBI Taxonomy" id="1076179"/>
    <lineage>
        <taxon>unclassified sequences</taxon>
        <taxon>metagenomes</taxon>
        <taxon>ecological metagenomes</taxon>
    </lineage>
</organism>